<protein>
    <submittedName>
        <fullName evidence="7">Radical SAM protein</fullName>
    </submittedName>
</protein>
<dbReference type="EMBL" id="LATL02000315">
    <property type="protein sequence ID" value="KKD34989.1"/>
    <property type="molecule type" value="Genomic_DNA"/>
</dbReference>
<dbReference type="InterPro" id="IPR007197">
    <property type="entry name" value="rSAM"/>
</dbReference>
<dbReference type="Gene3D" id="3.80.30.20">
    <property type="entry name" value="tm_1862 like domain"/>
    <property type="match status" value="1"/>
</dbReference>
<dbReference type="InterPro" id="IPR034530">
    <property type="entry name" value="HpnP-like"/>
</dbReference>
<dbReference type="SMART" id="SM00729">
    <property type="entry name" value="Elp3"/>
    <property type="match status" value="1"/>
</dbReference>
<keyword evidence="5" id="KW-0411">Iron-sulfur</keyword>
<evidence type="ECO:0000259" key="6">
    <source>
        <dbReference type="PROSITE" id="PS51918"/>
    </source>
</evidence>
<dbReference type="PANTHER" id="PTHR43409:SF3">
    <property type="entry name" value="HYPOTHETICAL METHYLTRANSFERASE"/>
    <property type="match status" value="1"/>
</dbReference>
<dbReference type="CDD" id="cd01335">
    <property type="entry name" value="Radical_SAM"/>
    <property type="match status" value="1"/>
</dbReference>
<evidence type="ECO:0000256" key="5">
    <source>
        <dbReference type="ARBA" id="ARBA00023014"/>
    </source>
</evidence>
<dbReference type="GO" id="GO:0046872">
    <property type="term" value="F:metal ion binding"/>
    <property type="evidence" value="ECO:0007669"/>
    <property type="project" value="UniProtKB-KW"/>
</dbReference>
<comment type="caution">
    <text evidence="7">The sequence shown here is derived from an EMBL/GenBank/DDBJ whole genome shotgun (WGS) entry which is preliminary data.</text>
</comment>
<dbReference type="OrthoDB" id="9801424at2"/>
<dbReference type="SUPFAM" id="SSF102114">
    <property type="entry name" value="Radical SAM enzymes"/>
    <property type="match status" value="1"/>
</dbReference>
<dbReference type="SFLD" id="SFLDF00303">
    <property type="entry name" value="hopanoid_C2-methyltransferase"/>
    <property type="match status" value="1"/>
</dbReference>
<evidence type="ECO:0000313" key="8">
    <source>
        <dbReference type="Proteomes" id="UP000033607"/>
    </source>
</evidence>
<dbReference type="Pfam" id="PF02310">
    <property type="entry name" value="B12-binding"/>
    <property type="match status" value="1"/>
</dbReference>
<dbReference type="GO" id="GO:0031419">
    <property type="term" value="F:cobalamin binding"/>
    <property type="evidence" value="ECO:0007669"/>
    <property type="project" value="InterPro"/>
</dbReference>
<dbReference type="InterPro" id="IPR051198">
    <property type="entry name" value="BchE-like"/>
</dbReference>
<dbReference type="Gene3D" id="3.40.50.280">
    <property type="entry name" value="Cobalamin-binding domain"/>
    <property type="match status" value="1"/>
</dbReference>
<dbReference type="PATRIC" id="fig|1637645.4.peg.6225"/>
<name>A0A0F5Y7Y2_9CYAN</name>
<dbReference type="InterPro" id="IPR058240">
    <property type="entry name" value="rSAM_sf"/>
</dbReference>
<dbReference type="GO" id="GO:0005829">
    <property type="term" value="C:cytosol"/>
    <property type="evidence" value="ECO:0007669"/>
    <property type="project" value="TreeGrafter"/>
</dbReference>
<evidence type="ECO:0000313" key="7">
    <source>
        <dbReference type="EMBL" id="KKD34989.1"/>
    </source>
</evidence>
<dbReference type="GO" id="GO:0051536">
    <property type="term" value="F:iron-sulfur cluster binding"/>
    <property type="evidence" value="ECO:0007669"/>
    <property type="project" value="UniProtKB-KW"/>
</dbReference>
<dbReference type="Proteomes" id="UP000033607">
    <property type="component" value="Unassembled WGS sequence"/>
</dbReference>
<keyword evidence="2" id="KW-0949">S-adenosyl-L-methionine</keyword>
<dbReference type="PANTHER" id="PTHR43409">
    <property type="entry name" value="ANAEROBIC MAGNESIUM-PROTOPORPHYRIN IX MONOMETHYL ESTER CYCLASE-RELATED"/>
    <property type="match status" value="1"/>
</dbReference>
<proteinExistence type="predicted"/>
<dbReference type="AlphaFoldDB" id="A0A0F5Y7Y2"/>
<keyword evidence="4" id="KW-0408">Iron</keyword>
<dbReference type="InterPro" id="IPR023404">
    <property type="entry name" value="rSAM_horseshoe"/>
</dbReference>
<dbReference type="InterPro" id="IPR006158">
    <property type="entry name" value="Cobalamin-bd"/>
</dbReference>
<dbReference type="SFLD" id="SFLDG01082">
    <property type="entry name" value="B12-binding_domain_containing"/>
    <property type="match status" value="1"/>
</dbReference>
<evidence type="ECO:0000256" key="1">
    <source>
        <dbReference type="ARBA" id="ARBA00001966"/>
    </source>
</evidence>
<dbReference type="PROSITE" id="PS51918">
    <property type="entry name" value="RADICAL_SAM"/>
    <property type="match status" value="1"/>
</dbReference>
<feature type="domain" description="Radical SAM core" evidence="6">
    <location>
        <begin position="163"/>
        <end position="395"/>
    </location>
</feature>
<keyword evidence="3" id="KW-0479">Metal-binding</keyword>
<accession>A0A0F5Y7Y2</accession>
<reference evidence="7 8" key="1">
    <citation type="submission" date="2015-06" db="EMBL/GenBank/DDBJ databases">
        <title>Draft genome assembly of filamentous brackish cyanobacterium Limnoraphis robusta strain CS-951.</title>
        <authorList>
            <person name="Willis A."/>
            <person name="Parks M."/>
            <person name="Burford M.A."/>
        </authorList>
    </citation>
    <scope>NUCLEOTIDE SEQUENCE [LARGE SCALE GENOMIC DNA]</scope>
    <source>
        <strain evidence="7 8">CS-951</strain>
    </source>
</reference>
<evidence type="ECO:0000256" key="2">
    <source>
        <dbReference type="ARBA" id="ARBA00022691"/>
    </source>
</evidence>
<dbReference type="InterPro" id="IPR006638">
    <property type="entry name" value="Elp3/MiaA/NifB-like_rSAM"/>
</dbReference>
<dbReference type="Pfam" id="PF04055">
    <property type="entry name" value="Radical_SAM"/>
    <property type="match status" value="1"/>
</dbReference>
<sequence>MKALLLYPRFPQSFWSYDRAMKMAGLKAMIPPLGILTVAALLPEDWEIRFYDRNVSLETDADWDWCDLVILSAMLVQKADFHSLIQKAVQLGKKVAVGGPYPTSVPQDALDSGANYLILDEGEMTVSLFLEALTEGKSQGVFRSLEKPDVTQSPIPRFDLLQRNSYFMMAMQFSRGCPFNCEFCDIITLYGRKPRTKEPHQALAELQTLYDLGWRGSLFIVDDNFIGNQRNVKRFLRELIPWMKQHNYPFTFITEASVNLAEDDELLQLMREAGFYSVFLGIETPDQDSLQVTHKVQNTRHPLVEACQKINDAGLLIYAGFILGFDGERTGAGERIQAFVEKTTIPQPMLGILQALPNTALWNRLQGEGRLLEGRSHPTGDQNTLMNFVPTRPISEIAREYVDGFWKMYEPKNYLKRCLEQCLRLGSLPGRQTMQYPIGQGLRLISQIIWHQGIRRPEIRGQFWRQLWMILRKKPEVLNLYFALCAAGEHFWEYRVLARERITQQLGYDPLLSRGSVENYAKKLVNVV</sequence>
<dbReference type="InterPro" id="IPR025274">
    <property type="entry name" value="DUF4070"/>
</dbReference>
<evidence type="ECO:0000256" key="4">
    <source>
        <dbReference type="ARBA" id="ARBA00023004"/>
    </source>
</evidence>
<dbReference type="RefSeq" id="WP_046281858.1">
    <property type="nucleotide sequence ID" value="NZ_LATL02000315.1"/>
</dbReference>
<organism evidence="7 8">
    <name type="scientific">Limnoraphis robusta CS-951</name>
    <dbReference type="NCBI Taxonomy" id="1637645"/>
    <lineage>
        <taxon>Bacteria</taxon>
        <taxon>Bacillati</taxon>
        <taxon>Cyanobacteriota</taxon>
        <taxon>Cyanophyceae</taxon>
        <taxon>Oscillatoriophycideae</taxon>
        <taxon>Oscillatoriales</taxon>
        <taxon>Sirenicapillariaceae</taxon>
        <taxon>Limnoraphis</taxon>
    </lineage>
</organism>
<dbReference type="InterPro" id="IPR034466">
    <property type="entry name" value="Methyltransferase_Class_B"/>
</dbReference>
<evidence type="ECO:0000256" key="3">
    <source>
        <dbReference type="ARBA" id="ARBA00022723"/>
    </source>
</evidence>
<comment type="cofactor">
    <cofactor evidence="1">
        <name>[4Fe-4S] cluster</name>
        <dbReference type="ChEBI" id="CHEBI:49883"/>
    </cofactor>
</comment>
<dbReference type="GO" id="GO:0003824">
    <property type="term" value="F:catalytic activity"/>
    <property type="evidence" value="ECO:0007669"/>
    <property type="project" value="InterPro"/>
</dbReference>
<gene>
    <name evidence="7" type="ORF">WN50_27785</name>
</gene>
<dbReference type="SFLD" id="SFLDG01123">
    <property type="entry name" value="methyltransferase_(Class_B)"/>
    <property type="match status" value="1"/>
</dbReference>
<dbReference type="SFLD" id="SFLDS00029">
    <property type="entry name" value="Radical_SAM"/>
    <property type="match status" value="1"/>
</dbReference>
<dbReference type="Pfam" id="PF13282">
    <property type="entry name" value="DUF4070"/>
    <property type="match status" value="1"/>
</dbReference>